<dbReference type="EMBL" id="FQVD01000010">
    <property type="protein sequence ID" value="SHF04238.1"/>
    <property type="molecule type" value="Genomic_DNA"/>
</dbReference>
<reference evidence="2 3" key="1">
    <citation type="submission" date="2016-11" db="EMBL/GenBank/DDBJ databases">
        <authorList>
            <person name="Jaros S."/>
            <person name="Januszkiewicz K."/>
            <person name="Wedrychowicz H."/>
        </authorList>
    </citation>
    <scope>NUCLEOTIDE SEQUENCE [LARGE SCALE GENOMIC DNA]</scope>
    <source>
        <strain evidence="2 3">DSM 26883</strain>
    </source>
</reference>
<name>A0A1M4YF14_9BACE</name>
<evidence type="ECO:0000256" key="1">
    <source>
        <dbReference type="SAM" id="Phobius"/>
    </source>
</evidence>
<evidence type="ECO:0000313" key="3">
    <source>
        <dbReference type="Proteomes" id="UP000184436"/>
    </source>
</evidence>
<evidence type="ECO:0000313" key="2">
    <source>
        <dbReference type="EMBL" id="SHF04238.1"/>
    </source>
</evidence>
<keyword evidence="1" id="KW-0812">Transmembrane</keyword>
<dbReference type="AlphaFoldDB" id="A0A1M4YF14"/>
<keyword evidence="1" id="KW-0472">Membrane</keyword>
<keyword evidence="3" id="KW-1185">Reference proteome</keyword>
<proteinExistence type="predicted"/>
<dbReference type="Proteomes" id="UP000184436">
    <property type="component" value="Unassembled WGS sequence"/>
</dbReference>
<organism evidence="2 3">
    <name type="scientific">Bacteroides faecichinchillae</name>
    <dbReference type="NCBI Taxonomy" id="871325"/>
    <lineage>
        <taxon>Bacteria</taxon>
        <taxon>Pseudomonadati</taxon>
        <taxon>Bacteroidota</taxon>
        <taxon>Bacteroidia</taxon>
        <taxon>Bacteroidales</taxon>
        <taxon>Bacteroidaceae</taxon>
        <taxon>Bacteroides</taxon>
    </lineage>
</organism>
<accession>A0A1M4YF14</accession>
<keyword evidence="1" id="KW-1133">Transmembrane helix</keyword>
<sequence length="45" mass="5479">MERNFFTQLYTLLYTIIGTIKYIVVTNLCKFEGMILLFFYIDKLF</sequence>
<gene>
    <name evidence="2" type="ORF">SAMN05444349_11081</name>
</gene>
<dbReference type="STRING" id="871325.SAMN05444349_11081"/>
<feature type="transmembrane region" description="Helical" evidence="1">
    <location>
        <begin position="12"/>
        <end position="41"/>
    </location>
</feature>
<protein>
    <submittedName>
        <fullName evidence="2">Uncharacterized protein</fullName>
    </submittedName>
</protein>